<dbReference type="SUPFAM" id="SSF51735">
    <property type="entry name" value="NAD(P)-binding Rossmann-fold domains"/>
    <property type="match status" value="1"/>
</dbReference>
<sequence>MSVFLVTGASRGLGRSIVRAALDAGHDVVAGVRDPHALDDLVVPEGGTLVSVPLDVTDPAAARAAIRTAVDRFGRIDVLVNNAGYANLASIEDVEPADFRAQIETNLFGVVALTQAALPVMRTQGSGHIVQVSSVGGRMATPGLGAYQTAKWAVGGFSSVLAKEVEPLGVRVTVLEPGGMRTDWAGSSMQVAPVRPEYRSTVGASARLHGGTAIGASDPDLVAELVLRVVEMDQPPLRLLVGPDAFQHGTAAGRELLARDEESEALSRSTAAADVTPEQLDPLAHS</sequence>
<dbReference type="PRINTS" id="PR00080">
    <property type="entry name" value="SDRFAMILY"/>
</dbReference>
<organism evidence="5 6">
    <name type="scientific">Curtobacterium citreum</name>
    <dbReference type="NCBI Taxonomy" id="2036"/>
    <lineage>
        <taxon>Bacteria</taxon>
        <taxon>Bacillati</taxon>
        <taxon>Actinomycetota</taxon>
        <taxon>Actinomycetes</taxon>
        <taxon>Micrococcales</taxon>
        <taxon>Microbacteriaceae</taxon>
        <taxon>Curtobacterium</taxon>
    </lineage>
</organism>
<evidence type="ECO:0000256" key="2">
    <source>
        <dbReference type="ARBA" id="ARBA00023002"/>
    </source>
</evidence>
<proteinExistence type="inferred from homology"/>
<gene>
    <name evidence="5" type="ORF">WMN62_07235</name>
</gene>
<comment type="caution">
    <text evidence="5">The sequence shown here is derived from an EMBL/GenBank/DDBJ whole genome shotgun (WGS) entry which is preliminary data.</text>
</comment>
<evidence type="ECO:0000256" key="1">
    <source>
        <dbReference type="ARBA" id="ARBA00006484"/>
    </source>
</evidence>
<name>A0ABU8YBF2_9MICO</name>
<dbReference type="PANTHER" id="PTHR43976:SF16">
    <property type="entry name" value="SHORT-CHAIN DEHYDROGENASE_REDUCTASE FAMILY PROTEIN"/>
    <property type="match status" value="1"/>
</dbReference>
<dbReference type="InterPro" id="IPR002347">
    <property type="entry name" value="SDR_fam"/>
</dbReference>
<dbReference type="PANTHER" id="PTHR43976">
    <property type="entry name" value="SHORT CHAIN DEHYDROGENASE"/>
    <property type="match status" value="1"/>
</dbReference>
<dbReference type="PRINTS" id="PR00081">
    <property type="entry name" value="GDHRDH"/>
</dbReference>
<reference evidence="5 6" key="1">
    <citation type="submission" date="2024-03" db="EMBL/GenBank/DDBJ databases">
        <title>Whole genomes of four grape xylem sap localized bacterial endophytes.</title>
        <authorList>
            <person name="Kumar G."/>
            <person name="Savka M.A."/>
        </authorList>
    </citation>
    <scope>NUCLEOTIDE SEQUENCE [LARGE SCALE GENOMIC DNA]</scope>
    <source>
        <strain evidence="5 6">RIT_GXS8</strain>
    </source>
</reference>
<dbReference type="RefSeq" id="WP_340197290.1">
    <property type="nucleotide sequence ID" value="NZ_JBBKAP010000062.1"/>
</dbReference>
<dbReference type="NCBIfam" id="NF006114">
    <property type="entry name" value="PRK08263.1"/>
    <property type="match status" value="1"/>
</dbReference>
<dbReference type="CDD" id="cd05374">
    <property type="entry name" value="17beta-HSD-like_SDR_c"/>
    <property type="match status" value="1"/>
</dbReference>
<evidence type="ECO:0000313" key="6">
    <source>
        <dbReference type="Proteomes" id="UP001370299"/>
    </source>
</evidence>
<evidence type="ECO:0000256" key="4">
    <source>
        <dbReference type="SAM" id="MobiDB-lite"/>
    </source>
</evidence>
<feature type="region of interest" description="Disordered" evidence="4">
    <location>
        <begin position="259"/>
        <end position="286"/>
    </location>
</feature>
<dbReference type="InterPro" id="IPR036291">
    <property type="entry name" value="NAD(P)-bd_dom_sf"/>
</dbReference>
<dbReference type="EMBL" id="JBBLYY010000037">
    <property type="protein sequence ID" value="MEK0171257.1"/>
    <property type="molecule type" value="Genomic_DNA"/>
</dbReference>
<dbReference type="Gene3D" id="3.40.50.720">
    <property type="entry name" value="NAD(P)-binding Rossmann-like Domain"/>
    <property type="match status" value="1"/>
</dbReference>
<evidence type="ECO:0000256" key="3">
    <source>
        <dbReference type="RuleBase" id="RU000363"/>
    </source>
</evidence>
<comment type="similarity">
    <text evidence="1 3">Belongs to the short-chain dehydrogenases/reductases (SDR) family.</text>
</comment>
<evidence type="ECO:0000313" key="5">
    <source>
        <dbReference type="EMBL" id="MEK0171257.1"/>
    </source>
</evidence>
<keyword evidence="6" id="KW-1185">Reference proteome</keyword>
<dbReference type="Proteomes" id="UP001370299">
    <property type="component" value="Unassembled WGS sequence"/>
</dbReference>
<protein>
    <submittedName>
        <fullName evidence="5">SDR family NAD(P)-dependent oxidoreductase</fullName>
    </submittedName>
</protein>
<dbReference type="InterPro" id="IPR051911">
    <property type="entry name" value="SDR_oxidoreductase"/>
</dbReference>
<dbReference type="Pfam" id="PF00106">
    <property type="entry name" value="adh_short"/>
    <property type="match status" value="1"/>
</dbReference>
<keyword evidence="2" id="KW-0560">Oxidoreductase</keyword>
<accession>A0ABU8YBF2</accession>